<dbReference type="PANTHER" id="PTHR43400">
    <property type="entry name" value="FUMARATE REDUCTASE"/>
    <property type="match status" value="1"/>
</dbReference>
<evidence type="ECO:0000256" key="4">
    <source>
        <dbReference type="ARBA" id="ARBA00023002"/>
    </source>
</evidence>
<comment type="cofactor">
    <cofactor evidence="1">
        <name>FAD</name>
        <dbReference type="ChEBI" id="CHEBI:57692"/>
    </cofactor>
</comment>
<comment type="caution">
    <text evidence="6">The sequence shown here is derived from an EMBL/GenBank/DDBJ whole genome shotgun (WGS) entry which is preliminary data.</text>
</comment>
<evidence type="ECO:0000313" key="6">
    <source>
        <dbReference type="EMBL" id="MBW2941367.1"/>
    </source>
</evidence>
<dbReference type="RefSeq" id="WP_219043602.1">
    <property type="nucleotide sequence ID" value="NZ_JAHWDQ010000002.1"/>
</dbReference>
<dbReference type="EMBL" id="JAHWDQ010000002">
    <property type="protein sequence ID" value="MBW2941367.1"/>
    <property type="molecule type" value="Genomic_DNA"/>
</dbReference>
<name>A0ABS6VSR1_9GAMM</name>
<dbReference type="InterPro" id="IPR003953">
    <property type="entry name" value="FAD-dep_OxRdtase_2_FAD-bd"/>
</dbReference>
<proteinExistence type="predicted"/>
<protein>
    <submittedName>
        <fullName evidence="6">FAD-binding protein</fullName>
    </submittedName>
</protein>
<keyword evidence="4" id="KW-0560">Oxidoreductase</keyword>
<feature type="domain" description="FAD-dependent oxidoreductase 2 FAD-binding" evidence="5">
    <location>
        <begin position="35"/>
        <end position="523"/>
    </location>
</feature>
<evidence type="ECO:0000256" key="2">
    <source>
        <dbReference type="ARBA" id="ARBA00022630"/>
    </source>
</evidence>
<dbReference type="NCBIfam" id="NF005511">
    <property type="entry name" value="PRK07121.1-4"/>
    <property type="match status" value="1"/>
</dbReference>
<dbReference type="PANTHER" id="PTHR43400:SF10">
    <property type="entry name" value="3-OXOSTEROID 1-DEHYDROGENASE"/>
    <property type="match status" value="1"/>
</dbReference>
<reference evidence="6" key="1">
    <citation type="submission" date="2021-07" db="EMBL/GenBank/DDBJ databases">
        <title>Zhongshania sp. CAU 1632 isolated from seawater.</title>
        <authorList>
            <person name="Kim W."/>
        </authorList>
    </citation>
    <scope>NUCLEOTIDE SEQUENCE</scope>
    <source>
        <strain evidence="6">CAU 1632</strain>
    </source>
</reference>
<evidence type="ECO:0000256" key="1">
    <source>
        <dbReference type="ARBA" id="ARBA00001974"/>
    </source>
</evidence>
<gene>
    <name evidence="6" type="ORF">KXJ70_11280</name>
</gene>
<keyword evidence="2" id="KW-0285">Flavoprotein</keyword>
<dbReference type="Pfam" id="PF00890">
    <property type="entry name" value="FAD_binding_2"/>
    <property type="match status" value="1"/>
</dbReference>
<keyword evidence="7" id="KW-1185">Reference proteome</keyword>
<sequence>MSINNKNILDTLKSQVSTSYRVQHCNDIIWDNTTDVAVIGYGAAGACAALEASSLGVKVTVLDRLNGGGASALSGGIIYAGGGTTYQSQAGVEDSAENMMNYLRQETLGAVSEETLRHFCEQSNPNLAWLEKHGVTFDSTPYNEKTSYPPENYFLYYSGNELASPYRDIATPARRGHRVKGKGFTGRVLFESLNQSAQQHDNIEIKPHCEATRLILDQQDRVVGVEYLQAPDNKITQATIKAVNRLANKFAVLEPKTGTLIRKLVHRLRRRGKTKFLRVNQGVILSAGGYIYNRHLVKTLAPSYTPARPLGEDCIGMGISLGVSAGGRVQHMNKVSAWRFFAPPNTMLKGIIVNEKGERICNEDLYGATAADRVLENGCERAYLILDEKMMTEASAETRIGKMQLFQWAPARLFLSISSRKATTLDGLADKCRINYSQLQRTIDNYNSDAIAGKDRYHKATDFLQAIKQSPFYAIDISLQNWRVPCFAITLGGLSVNEQTGAVLDVDGNSIGGLFAAGRSAVGICSNSYVSGLSLADCVYSGRRAGHSAALAKSK</sequence>
<dbReference type="InterPro" id="IPR050315">
    <property type="entry name" value="FAD-oxidoreductase_2"/>
</dbReference>
<accession>A0ABS6VSR1</accession>
<dbReference type="Proteomes" id="UP001166291">
    <property type="component" value="Unassembled WGS sequence"/>
</dbReference>
<evidence type="ECO:0000313" key="7">
    <source>
        <dbReference type="Proteomes" id="UP001166291"/>
    </source>
</evidence>
<keyword evidence="3" id="KW-0274">FAD</keyword>
<organism evidence="6 7">
    <name type="scientific">Zhongshania aquimaris</name>
    <dbReference type="NCBI Taxonomy" id="2857107"/>
    <lineage>
        <taxon>Bacteria</taxon>
        <taxon>Pseudomonadati</taxon>
        <taxon>Pseudomonadota</taxon>
        <taxon>Gammaproteobacteria</taxon>
        <taxon>Cellvibrionales</taxon>
        <taxon>Spongiibacteraceae</taxon>
        <taxon>Zhongshania</taxon>
    </lineage>
</organism>
<evidence type="ECO:0000259" key="5">
    <source>
        <dbReference type="Pfam" id="PF00890"/>
    </source>
</evidence>
<evidence type="ECO:0000256" key="3">
    <source>
        <dbReference type="ARBA" id="ARBA00022827"/>
    </source>
</evidence>